<dbReference type="PROSITE" id="PS00197">
    <property type="entry name" value="2FE2S_FER_1"/>
    <property type="match status" value="1"/>
</dbReference>
<dbReference type="GO" id="GO:0051537">
    <property type="term" value="F:2 iron, 2 sulfur cluster binding"/>
    <property type="evidence" value="ECO:0007669"/>
    <property type="project" value="InterPro"/>
</dbReference>
<reference evidence="2" key="1">
    <citation type="submission" date="2013-08" db="EMBL/GenBank/DDBJ databases">
        <authorList>
            <person name="Mendez C."/>
            <person name="Richter M."/>
            <person name="Ferrer M."/>
            <person name="Sanchez J."/>
        </authorList>
    </citation>
    <scope>NUCLEOTIDE SEQUENCE</scope>
</reference>
<reference evidence="2" key="2">
    <citation type="journal article" date="2014" name="ISME J.">
        <title>Microbial stratification in low pH oxic and suboxic macroscopic growths along an acid mine drainage.</title>
        <authorList>
            <person name="Mendez-Garcia C."/>
            <person name="Mesa V."/>
            <person name="Sprenger R.R."/>
            <person name="Richter M."/>
            <person name="Diez M.S."/>
            <person name="Solano J."/>
            <person name="Bargiela R."/>
            <person name="Golyshina O.V."/>
            <person name="Manteca A."/>
            <person name="Ramos J.L."/>
            <person name="Gallego J.R."/>
            <person name="Llorente I."/>
            <person name="Martins Dos Santos V.A."/>
            <person name="Jensen O.N."/>
            <person name="Pelaez A.I."/>
            <person name="Sanchez J."/>
            <person name="Ferrer M."/>
        </authorList>
    </citation>
    <scope>NUCLEOTIDE SEQUENCE</scope>
</reference>
<feature type="non-terminal residue" evidence="2">
    <location>
        <position position="209"/>
    </location>
</feature>
<accession>T1D4S0</accession>
<dbReference type="Gene3D" id="3.10.20.440">
    <property type="entry name" value="2Fe-2S iron-sulphur cluster binding domain, sarcosine oxidase, alpha subunit, N-terminal domain"/>
    <property type="match status" value="1"/>
</dbReference>
<protein>
    <submittedName>
        <fullName evidence="2">FAD-dependent pyridine nucleotide-disulfide oxidoreductase</fullName>
    </submittedName>
</protein>
<dbReference type="Pfam" id="PF13510">
    <property type="entry name" value="Fer2_4"/>
    <property type="match status" value="1"/>
</dbReference>
<gene>
    <name evidence="2" type="ORF">B1B_01128</name>
</gene>
<evidence type="ECO:0000313" key="2">
    <source>
        <dbReference type="EMBL" id="EQD77310.1"/>
    </source>
</evidence>
<dbReference type="GO" id="GO:0016491">
    <property type="term" value="F:oxidoreductase activity"/>
    <property type="evidence" value="ECO:0007669"/>
    <property type="project" value="UniProtKB-KW"/>
</dbReference>
<dbReference type="InterPro" id="IPR006058">
    <property type="entry name" value="2Fe2S_fd_BS"/>
</dbReference>
<proteinExistence type="predicted"/>
<organism evidence="2">
    <name type="scientific">mine drainage metagenome</name>
    <dbReference type="NCBI Taxonomy" id="410659"/>
    <lineage>
        <taxon>unclassified sequences</taxon>
        <taxon>metagenomes</taxon>
        <taxon>ecological metagenomes</taxon>
    </lineage>
</organism>
<sequence>MQRSIRYHRPRAPFCGVGYCTNCLVRVDGRTNVRACREGFDLPGMKTTANAWPSPSFDLLGIVDVVFPRGIDTLQGFRRPAAFTSLYQRVVRRLSGYDDPPTEAPQQPPSASIRRIVEVAVVGGGVSGSATAGTLLRSGVGSVVVLDRDARASTVSGAEMLGRTTAVFLPPPDPTAAQPFALAATNDSGQGVEVRARSVIVATGGYDAS</sequence>
<dbReference type="EMBL" id="AUZY01000820">
    <property type="protein sequence ID" value="EQD77310.1"/>
    <property type="molecule type" value="Genomic_DNA"/>
</dbReference>
<dbReference type="AlphaFoldDB" id="T1D4S0"/>
<dbReference type="SUPFAM" id="SSF51971">
    <property type="entry name" value="Nucleotide-binding domain"/>
    <property type="match status" value="1"/>
</dbReference>
<dbReference type="InterPro" id="IPR036010">
    <property type="entry name" value="2Fe-2S_ferredoxin-like_sf"/>
</dbReference>
<dbReference type="InterPro" id="IPR042204">
    <property type="entry name" value="2Fe-2S-bd_N"/>
</dbReference>
<dbReference type="SUPFAM" id="SSF54292">
    <property type="entry name" value="2Fe-2S ferredoxin-like"/>
    <property type="match status" value="1"/>
</dbReference>
<keyword evidence="1" id="KW-0560">Oxidoreductase</keyword>
<dbReference type="InterPro" id="IPR036188">
    <property type="entry name" value="FAD/NAD-bd_sf"/>
</dbReference>
<name>T1D4S0_9ZZZZ</name>
<comment type="caution">
    <text evidence="2">The sequence shown here is derived from an EMBL/GenBank/DDBJ whole genome shotgun (WGS) entry which is preliminary data.</text>
</comment>
<dbReference type="Gene3D" id="3.50.50.60">
    <property type="entry name" value="FAD/NAD(P)-binding domain"/>
    <property type="match status" value="1"/>
</dbReference>
<evidence type="ECO:0000256" key="1">
    <source>
        <dbReference type="ARBA" id="ARBA00023002"/>
    </source>
</evidence>